<dbReference type="AlphaFoldDB" id="S3CSY2"/>
<dbReference type="InterPro" id="IPR036521">
    <property type="entry name" value="SRP19-like_sf"/>
</dbReference>
<keyword evidence="3" id="KW-0733">Signal recognition particle</keyword>
<dbReference type="OrthoDB" id="2190947at2759"/>
<comment type="subcellular location">
    <subcellularLocation>
        <location evidence="1">Cytoplasm</location>
    </subcellularLocation>
</comment>
<dbReference type="HOGENOM" id="CLU_065433_0_0_1"/>
<dbReference type="eggNOG" id="KOG3198">
    <property type="taxonomic scope" value="Eukaryota"/>
</dbReference>
<feature type="region of interest" description="Disordered" evidence="5">
    <location>
        <begin position="282"/>
        <end position="304"/>
    </location>
</feature>
<dbReference type="GO" id="GO:0006617">
    <property type="term" value="P:SRP-dependent cotranslational protein targeting to membrane, signal sequence recognition"/>
    <property type="evidence" value="ECO:0007669"/>
    <property type="project" value="TreeGrafter"/>
</dbReference>
<dbReference type="Gene3D" id="3.30.56.30">
    <property type="entry name" value="Signal recognition particle, SRP19-like subunit"/>
    <property type="match status" value="1"/>
</dbReference>
<dbReference type="PANTHER" id="PTHR17453:SF0">
    <property type="entry name" value="SIGNAL RECOGNITION PARTICLE 19 KDA PROTEIN"/>
    <property type="match status" value="1"/>
</dbReference>
<keyword evidence="4" id="KW-0687">Ribonucleoprotein</keyword>
<dbReference type="SUPFAM" id="SSF69695">
    <property type="entry name" value="SRP19"/>
    <property type="match status" value="1"/>
</dbReference>
<dbReference type="OMA" id="NPFKEAM"/>
<protein>
    <submittedName>
        <fullName evidence="6">Signal recognition particle protein sec65</fullName>
    </submittedName>
</protein>
<dbReference type="PANTHER" id="PTHR17453">
    <property type="entry name" value="SIGNAL RECOGNITION PARTICLE 19 KD PROTEIN"/>
    <property type="match status" value="1"/>
</dbReference>
<feature type="region of interest" description="Disordered" evidence="5">
    <location>
        <begin position="191"/>
        <end position="216"/>
    </location>
</feature>
<dbReference type="STRING" id="1262450.S3CSY2"/>
<dbReference type="VEuPathDB" id="FungiDB:F503_06496"/>
<evidence type="ECO:0000256" key="4">
    <source>
        <dbReference type="ARBA" id="ARBA00023274"/>
    </source>
</evidence>
<dbReference type="GO" id="GO:0008312">
    <property type="term" value="F:7S RNA binding"/>
    <property type="evidence" value="ECO:0007669"/>
    <property type="project" value="InterPro"/>
</dbReference>
<proteinExistence type="predicted"/>
<gene>
    <name evidence="6" type="ORF">F503_06496</name>
</gene>
<evidence type="ECO:0000256" key="1">
    <source>
        <dbReference type="ARBA" id="ARBA00004496"/>
    </source>
</evidence>
<dbReference type="Pfam" id="PF01922">
    <property type="entry name" value="SRP19"/>
    <property type="match status" value="1"/>
</dbReference>
<name>S3CSY2_OPHP1</name>
<dbReference type="EMBL" id="KE148165">
    <property type="protein sequence ID" value="EPE03790.1"/>
    <property type="molecule type" value="Genomic_DNA"/>
</dbReference>
<evidence type="ECO:0000256" key="5">
    <source>
        <dbReference type="SAM" id="MobiDB-lite"/>
    </source>
</evidence>
<accession>S3CSY2</accession>
<feature type="compositionally biased region" description="Low complexity" evidence="5">
    <location>
        <begin position="40"/>
        <end position="63"/>
    </location>
</feature>
<keyword evidence="7" id="KW-1185">Reference proteome</keyword>
<organism evidence="6 7">
    <name type="scientific">Ophiostoma piceae (strain UAMH 11346)</name>
    <name type="common">Sap stain fungus</name>
    <dbReference type="NCBI Taxonomy" id="1262450"/>
    <lineage>
        <taxon>Eukaryota</taxon>
        <taxon>Fungi</taxon>
        <taxon>Dikarya</taxon>
        <taxon>Ascomycota</taxon>
        <taxon>Pezizomycotina</taxon>
        <taxon>Sordariomycetes</taxon>
        <taxon>Sordariomycetidae</taxon>
        <taxon>Ophiostomatales</taxon>
        <taxon>Ophiostomataceae</taxon>
        <taxon>Ophiostoma</taxon>
    </lineage>
</organism>
<dbReference type="Proteomes" id="UP000016923">
    <property type="component" value="Unassembled WGS sequence"/>
</dbReference>
<dbReference type="InterPro" id="IPR002778">
    <property type="entry name" value="Signal_recog_particle_SRP19"/>
</dbReference>
<evidence type="ECO:0000256" key="2">
    <source>
        <dbReference type="ARBA" id="ARBA00022490"/>
    </source>
</evidence>
<feature type="compositionally biased region" description="Pro residues" evidence="5">
    <location>
        <begin position="204"/>
        <end position="216"/>
    </location>
</feature>
<feature type="region of interest" description="Disordered" evidence="5">
    <location>
        <begin position="1"/>
        <end position="63"/>
    </location>
</feature>
<sequence>MSRRPQIEEIEDSDDAFSDPSEDDIDDFVESDIIRRKETPAAASRPSAQQSQPPPFSASSQPTLAQLQALAQAQQQMGGADSTGLREAPEGYNGFPALYPIYFDKNRSRAEGRRVSKALAVANPLARTLVDACAELRLPTVFEPSKTHPKDWANPGRVKVDLDAASAATKVNGKHHLYILVAKYLASHPTTERSAGLRDQVRGMPPPPPSNEPYPRPAVPRGWKLPELVPYLSPAMSGGGVSDNLFEDVMKGMQGLQGAGGAGGMPNMQQAMAALAGGGGMGALGAPGAAAGDTKKVKKGKGKA</sequence>
<evidence type="ECO:0000256" key="3">
    <source>
        <dbReference type="ARBA" id="ARBA00023135"/>
    </source>
</evidence>
<feature type="compositionally biased region" description="Acidic residues" evidence="5">
    <location>
        <begin position="8"/>
        <end position="30"/>
    </location>
</feature>
<reference evidence="6 7" key="1">
    <citation type="journal article" date="2013" name="BMC Genomics">
        <title>The genome and transcriptome of the pine saprophyte Ophiostoma piceae, and a comparison with the bark beetle-associated pine pathogen Grosmannia clavigera.</title>
        <authorList>
            <person name="Haridas S."/>
            <person name="Wang Y."/>
            <person name="Lim L."/>
            <person name="Massoumi Alamouti S."/>
            <person name="Jackman S."/>
            <person name="Docking R."/>
            <person name="Robertson G."/>
            <person name="Birol I."/>
            <person name="Bohlmann J."/>
            <person name="Breuil C."/>
        </authorList>
    </citation>
    <scope>NUCLEOTIDE SEQUENCE [LARGE SCALE GENOMIC DNA]</scope>
    <source>
        <strain evidence="6 7">UAMH 11346</strain>
    </source>
</reference>
<dbReference type="FunFam" id="3.30.56.30:FF:000003">
    <property type="entry name" value="Signal recognition particle SEC65 subunit"/>
    <property type="match status" value="1"/>
</dbReference>
<evidence type="ECO:0000313" key="7">
    <source>
        <dbReference type="Proteomes" id="UP000016923"/>
    </source>
</evidence>
<dbReference type="GO" id="GO:0005786">
    <property type="term" value="C:signal recognition particle, endoplasmic reticulum targeting"/>
    <property type="evidence" value="ECO:0007669"/>
    <property type="project" value="UniProtKB-KW"/>
</dbReference>
<keyword evidence="2" id="KW-0963">Cytoplasm</keyword>
<evidence type="ECO:0000313" key="6">
    <source>
        <dbReference type="EMBL" id="EPE03790.1"/>
    </source>
</evidence>